<dbReference type="KEGG" id="rbu:PG1C_01350"/>
<proteinExistence type="predicted"/>
<gene>
    <name evidence="3" type="ORF">PG1C_01350</name>
</gene>
<dbReference type="Gene3D" id="3.40.1190.10">
    <property type="entry name" value="Mur-like, catalytic domain"/>
    <property type="match status" value="1"/>
</dbReference>
<reference evidence="3 4" key="1">
    <citation type="journal article" date="2015" name="Genome Announc.">
        <title>Complete Genome Sequence of a Novel Bacterium within the Family Rhodocyclaceae That Degrades Polycyclic Aromatic Hydrocarbons.</title>
        <authorList>
            <person name="Singleton D.R."/>
            <person name="Dickey A.N."/>
            <person name="Scholl E.H."/>
            <person name="Wright F.A."/>
            <person name="Aitken M.D."/>
        </authorList>
    </citation>
    <scope>NUCLEOTIDE SEQUENCE [LARGE SCALE GENOMIC DNA]</scope>
    <source>
        <strain evidence="4">PG1-Ca6</strain>
    </source>
</reference>
<dbReference type="GO" id="GO:0046872">
    <property type="term" value="F:metal ion binding"/>
    <property type="evidence" value="ECO:0007669"/>
    <property type="project" value="InterPro"/>
</dbReference>
<dbReference type="InterPro" id="IPR044019">
    <property type="entry name" value="Cyanophycin_syn_N"/>
</dbReference>
<dbReference type="RefSeq" id="WP_202635665.1">
    <property type="nucleotide sequence ID" value="NZ_CP010554.1"/>
</dbReference>
<evidence type="ECO:0000313" key="4">
    <source>
        <dbReference type="Proteomes" id="UP000061603"/>
    </source>
</evidence>
<dbReference type="NCBIfam" id="NF010623">
    <property type="entry name" value="PRK14016.1"/>
    <property type="match status" value="1"/>
</dbReference>
<dbReference type="GO" id="GO:0005524">
    <property type="term" value="F:ATP binding"/>
    <property type="evidence" value="ECO:0007669"/>
    <property type="project" value="UniProtKB-UniRule"/>
</dbReference>
<dbReference type="InterPro" id="IPR011810">
    <property type="entry name" value="Cya_phycin_syn"/>
</dbReference>
<sequence length="765" mass="80697">MIEFLNFITLRGPNLWTYRPVMEAWVDIGALEDSPSNTIPGFNDRLTTLLPSLIEHRCSYGEHGGFLKRLEEGTWPAHILEHVTLELQNLAGMPGGFGKARSTSQRGVYKVAVRCWHEDITRQALLYGRDLVLAAINATAFDVAVAVAHIAQMADRLLLGPSTQAIVEAATAKHRRIPVIRLNEGNLVQLGYGMHSRRIWTAETDATSAIAESISSDKALTNTLLRACGVPVPEGSIVKSATEAWEEAQSINAPVAIKPVDGNHGRGVSVNLSRREDIEAAFTLAQEAARGSEVLVERFIPGIEHRLLVVGGKLVAAARGEEAWVVGNGQSTVQQLIDQQINNDPRRGTDEACPLNRIHDDPAVALELTRQGSAIDAVPAAGKRLLIQRNGNVAFDCTDDVHPDTTALAALAARIVGLDIAGIDLVATDIAQPLAAQGGAIVEVNAGPGLLMHLKPASGQPRPVGPAIVDYLFPEGSESRIPLVGITGSAGATLAAQRLDHILRLTGQTTGLACAQGVFLGTLAVTTQSLSPGAAAQTLLINRQTEVVVIENSIETMLNEGLAYDRCQVGVVTALDPAALLPAYHIDSPERLFNVVRTQVDVVLPSGVAVLNAACPLVRDMAALCDGEVIFFAATTREDAGEDAAAAEAAAAAIATHRAQGGRAVLMRADTIILADASGETTLLDLSDLPPHMAGQKVGADEATALQGGRAKNALFAVADGNTPRSKPPWVPVTNETLTPLLAAIGAAWALNVPLATLRTGIETF</sequence>
<keyword evidence="1" id="KW-0067">ATP-binding</keyword>
<dbReference type="PROSITE" id="PS50975">
    <property type="entry name" value="ATP_GRASP"/>
    <property type="match status" value="1"/>
</dbReference>
<dbReference type="HOGENOM" id="CLU_016806_0_0_4"/>
<dbReference type="Gene3D" id="3.30.470.20">
    <property type="entry name" value="ATP-grasp fold, B domain"/>
    <property type="match status" value="2"/>
</dbReference>
<dbReference type="GO" id="GO:0009432">
    <property type="term" value="P:SOS response"/>
    <property type="evidence" value="ECO:0007669"/>
    <property type="project" value="TreeGrafter"/>
</dbReference>
<dbReference type="InterPro" id="IPR036565">
    <property type="entry name" value="Mur-like_cat_sf"/>
</dbReference>
<organism evidence="3 4">
    <name type="scientific">Rugosibacter aromaticivorans</name>
    <dbReference type="NCBI Taxonomy" id="1565605"/>
    <lineage>
        <taxon>Bacteria</taxon>
        <taxon>Pseudomonadati</taxon>
        <taxon>Pseudomonadota</taxon>
        <taxon>Betaproteobacteria</taxon>
        <taxon>Nitrosomonadales</taxon>
        <taxon>Sterolibacteriaceae</taxon>
        <taxon>Rugosibacter</taxon>
    </lineage>
</organism>
<name>A0A0C5J654_9PROT</name>
<dbReference type="InterPro" id="IPR011761">
    <property type="entry name" value="ATP-grasp"/>
</dbReference>
<evidence type="ECO:0000256" key="1">
    <source>
        <dbReference type="PROSITE-ProRule" id="PRU00409"/>
    </source>
</evidence>
<dbReference type="Proteomes" id="UP000061603">
    <property type="component" value="Chromosome"/>
</dbReference>
<feature type="domain" description="ATP-grasp" evidence="2">
    <location>
        <begin position="222"/>
        <end position="473"/>
    </location>
</feature>
<dbReference type="GO" id="GO:0018169">
    <property type="term" value="F:ribosomal S6-glutamic acid ligase activity"/>
    <property type="evidence" value="ECO:0007669"/>
    <property type="project" value="TreeGrafter"/>
</dbReference>
<dbReference type="Pfam" id="PF18921">
    <property type="entry name" value="Cyanophycin_syn"/>
    <property type="match status" value="1"/>
</dbReference>
<evidence type="ECO:0000259" key="2">
    <source>
        <dbReference type="PROSITE" id="PS50975"/>
    </source>
</evidence>
<dbReference type="EMBL" id="CP010554">
    <property type="protein sequence ID" value="AJP47470.1"/>
    <property type="molecule type" value="Genomic_DNA"/>
</dbReference>
<dbReference type="STRING" id="1565605.PG1C_01350"/>
<dbReference type="NCBIfam" id="TIGR02068">
    <property type="entry name" value="cya_phycin_syn"/>
    <property type="match status" value="1"/>
</dbReference>
<dbReference type="PATRIC" id="fig|1565605.3.peg.282"/>
<dbReference type="Pfam" id="PF02786">
    <property type="entry name" value="CPSase_L_D2"/>
    <property type="match status" value="1"/>
</dbReference>
<keyword evidence="1" id="KW-0547">Nucleotide-binding</keyword>
<dbReference type="AlphaFoldDB" id="A0A0C5J654"/>
<dbReference type="SUPFAM" id="SSF53623">
    <property type="entry name" value="MurD-like peptide ligases, catalytic domain"/>
    <property type="match status" value="1"/>
</dbReference>
<dbReference type="SUPFAM" id="SSF56059">
    <property type="entry name" value="Glutathione synthetase ATP-binding domain-like"/>
    <property type="match status" value="1"/>
</dbReference>
<evidence type="ECO:0000313" key="3">
    <source>
        <dbReference type="EMBL" id="AJP47470.1"/>
    </source>
</evidence>
<keyword evidence="4" id="KW-1185">Reference proteome</keyword>
<dbReference type="PANTHER" id="PTHR21621">
    <property type="entry name" value="RIBOSOMAL PROTEIN S6 MODIFICATION PROTEIN"/>
    <property type="match status" value="1"/>
</dbReference>
<dbReference type="InterPro" id="IPR005479">
    <property type="entry name" value="CPAse_ATP-bd"/>
</dbReference>
<accession>A0A0C5J654</accession>
<dbReference type="GO" id="GO:0005737">
    <property type="term" value="C:cytoplasm"/>
    <property type="evidence" value="ECO:0007669"/>
    <property type="project" value="TreeGrafter"/>
</dbReference>
<dbReference type="PANTHER" id="PTHR21621:SF0">
    <property type="entry name" value="BETA-CITRYLGLUTAMATE SYNTHASE B-RELATED"/>
    <property type="match status" value="1"/>
</dbReference>
<protein>
    <submittedName>
        <fullName evidence="3">Cyanophycin synthetase</fullName>
    </submittedName>
</protein>